<evidence type="ECO:0000313" key="3">
    <source>
        <dbReference type="EMBL" id="SJZ64924.1"/>
    </source>
</evidence>
<dbReference type="InterPro" id="IPR049492">
    <property type="entry name" value="BD-FAE-like_dom"/>
</dbReference>
<dbReference type="AlphaFoldDB" id="A0A1T4MDV0"/>
<dbReference type="EMBL" id="FUWY01000003">
    <property type="protein sequence ID" value="SJZ64924.1"/>
    <property type="molecule type" value="Genomic_DNA"/>
</dbReference>
<dbReference type="PANTHER" id="PTHR48081">
    <property type="entry name" value="AB HYDROLASE SUPERFAMILY PROTEIN C4A8.06C"/>
    <property type="match status" value="1"/>
</dbReference>
<dbReference type="Proteomes" id="UP000243297">
    <property type="component" value="Unassembled WGS sequence"/>
</dbReference>
<dbReference type="STRING" id="118967.SAMN02745191_1205"/>
<evidence type="ECO:0000259" key="2">
    <source>
        <dbReference type="Pfam" id="PF20434"/>
    </source>
</evidence>
<name>A0A1T4MDV0_9FIRM</name>
<keyword evidence="4" id="KW-1185">Reference proteome</keyword>
<dbReference type="Pfam" id="PF20434">
    <property type="entry name" value="BD-FAE"/>
    <property type="match status" value="1"/>
</dbReference>
<keyword evidence="1" id="KW-0378">Hydrolase</keyword>
<accession>A0A1T4MDV0</accession>
<dbReference type="Gene3D" id="3.40.50.1820">
    <property type="entry name" value="alpha/beta hydrolase"/>
    <property type="match status" value="1"/>
</dbReference>
<dbReference type="RefSeq" id="WP_078711616.1">
    <property type="nucleotide sequence ID" value="NZ_FUWY01000003.1"/>
</dbReference>
<dbReference type="OrthoDB" id="9777975at2"/>
<evidence type="ECO:0000256" key="1">
    <source>
        <dbReference type="ARBA" id="ARBA00022801"/>
    </source>
</evidence>
<dbReference type="GO" id="GO:0016787">
    <property type="term" value="F:hydrolase activity"/>
    <property type="evidence" value="ECO:0007669"/>
    <property type="project" value="UniProtKB-KW"/>
</dbReference>
<sequence>MELSNKLKSFLEFDQGHMDPTCFPIHELDIPYFKNQKLDVYLPDYTTTKKPTVIIIHGGGWISGFKQSKFMKGMIQIVEFGINVVSIDYSLSIDARYPQQIIDIKQALCWVENHAEQYHFDLDNLHLWGESAGAHLALLGGLIQEDNLLHYSLTQTQHTLKSIIAFYPAIDSTTMSKQLTDLGCTFTSETDINDEDGLISLLIGKENFTNPTILAAINPTTYITKEMPRLLLQHGQKDTLVPAQQSIDFYNTVKERFPQAKITLELFPTAIHTDDQFFTRENIQRVVDFINE</sequence>
<dbReference type="PANTHER" id="PTHR48081:SF13">
    <property type="entry name" value="ALPHA_BETA HYDROLASE"/>
    <property type="match status" value="1"/>
</dbReference>
<dbReference type="SUPFAM" id="SSF53474">
    <property type="entry name" value="alpha/beta-Hydrolases"/>
    <property type="match status" value="1"/>
</dbReference>
<reference evidence="4" key="1">
    <citation type="submission" date="2017-02" db="EMBL/GenBank/DDBJ databases">
        <authorList>
            <person name="Varghese N."/>
            <person name="Submissions S."/>
        </authorList>
    </citation>
    <scope>NUCLEOTIDE SEQUENCE [LARGE SCALE GENOMIC DNA]</scope>
    <source>
        <strain evidence="4">ATCC 25662</strain>
    </source>
</reference>
<organism evidence="3 4">
    <name type="scientific">Anaerorhabdus furcosa</name>
    <dbReference type="NCBI Taxonomy" id="118967"/>
    <lineage>
        <taxon>Bacteria</taxon>
        <taxon>Bacillati</taxon>
        <taxon>Bacillota</taxon>
        <taxon>Erysipelotrichia</taxon>
        <taxon>Erysipelotrichales</taxon>
        <taxon>Erysipelotrichaceae</taxon>
        <taxon>Anaerorhabdus</taxon>
    </lineage>
</organism>
<gene>
    <name evidence="3" type="ORF">SAMN02745191_1205</name>
</gene>
<evidence type="ECO:0000313" key="4">
    <source>
        <dbReference type="Proteomes" id="UP000243297"/>
    </source>
</evidence>
<feature type="domain" description="BD-FAE-like" evidence="2">
    <location>
        <begin position="38"/>
        <end position="251"/>
    </location>
</feature>
<dbReference type="InterPro" id="IPR050300">
    <property type="entry name" value="GDXG_lipolytic_enzyme"/>
</dbReference>
<proteinExistence type="predicted"/>
<dbReference type="InterPro" id="IPR029058">
    <property type="entry name" value="AB_hydrolase_fold"/>
</dbReference>
<protein>
    <submittedName>
        <fullName evidence="3">Acetyl esterase/lipase</fullName>
    </submittedName>
</protein>